<protein>
    <submittedName>
        <fullName evidence="4">Protein dehydration-induced</fullName>
    </submittedName>
</protein>
<sequence length="219" mass="24880">MDPRSWARMYSSARRYQSRSDVYRGDEFEEEEETRPEFLCPFCAEDFDMVGLCCHIDEEHAAEAKNGVCPVCSERVGSNLVRHYYSCNSWSSSTEYYVPRRRRFRRGGSDLSSMLRRELQEGKLQSLLSGSSLSVPSSHAEPDPLLNSFIYNPSLADEPLNVQPVSSIEARSVAGSAVETLADRAVQERKLSEEEQKEKAQRCEFVQGLLLSTFLDDNL</sequence>
<organism evidence="4 5">
    <name type="scientific">Sesamum alatum</name>
    <dbReference type="NCBI Taxonomy" id="300844"/>
    <lineage>
        <taxon>Eukaryota</taxon>
        <taxon>Viridiplantae</taxon>
        <taxon>Streptophyta</taxon>
        <taxon>Embryophyta</taxon>
        <taxon>Tracheophyta</taxon>
        <taxon>Spermatophyta</taxon>
        <taxon>Magnoliopsida</taxon>
        <taxon>eudicotyledons</taxon>
        <taxon>Gunneridae</taxon>
        <taxon>Pentapetalae</taxon>
        <taxon>asterids</taxon>
        <taxon>lamiids</taxon>
        <taxon>Lamiales</taxon>
        <taxon>Pedaliaceae</taxon>
        <taxon>Sesamum</taxon>
    </lineage>
</organism>
<dbReference type="Proteomes" id="UP001293254">
    <property type="component" value="Unassembled WGS sequence"/>
</dbReference>
<dbReference type="InterPro" id="IPR027935">
    <property type="entry name" value="Di19_C"/>
</dbReference>
<keyword evidence="5" id="KW-1185">Reference proteome</keyword>
<evidence type="ECO:0000259" key="2">
    <source>
        <dbReference type="Pfam" id="PF05605"/>
    </source>
</evidence>
<evidence type="ECO:0000313" key="4">
    <source>
        <dbReference type="EMBL" id="KAK4433889.1"/>
    </source>
</evidence>
<name>A0AAE1YNV3_9LAMI</name>
<dbReference type="PANTHER" id="PTHR31875">
    <property type="entry name" value="PROTEIN DEHYDRATION-INDUCED 19"/>
    <property type="match status" value="1"/>
</dbReference>
<dbReference type="InterPro" id="IPR008598">
    <property type="entry name" value="Di19_Zn-bd"/>
</dbReference>
<dbReference type="InterPro" id="IPR033347">
    <property type="entry name" value="Di19"/>
</dbReference>
<reference evidence="4" key="1">
    <citation type="submission" date="2020-06" db="EMBL/GenBank/DDBJ databases">
        <authorList>
            <person name="Li T."/>
            <person name="Hu X."/>
            <person name="Zhang T."/>
            <person name="Song X."/>
            <person name="Zhang H."/>
            <person name="Dai N."/>
            <person name="Sheng W."/>
            <person name="Hou X."/>
            <person name="Wei L."/>
        </authorList>
    </citation>
    <scope>NUCLEOTIDE SEQUENCE</scope>
    <source>
        <strain evidence="4">3651</strain>
        <tissue evidence="4">Leaf</tissue>
    </source>
</reference>
<dbReference type="AlphaFoldDB" id="A0AAE1YNV3"/>
<proteinExistence type="inferred from homology"/>
<dbReference type="Pfam" id="PF14571">
    <property type="entry name" value="Di19_C"/>
    <property type="match status" value="1"/>
</dbReference>
<dbReference type="PANTHER" id="PTHR31875:SF36">
    <property type="entry name" value="PROTEIN DEHYDRATION-INDUCED 19 HOMOLOG 4-LIKE"/>
    <property type="match status" value="1"/>
</dbReference>
<dbReference type="Pfam" id="PF05605">
    <property type="entry name" value="zf-Di19"/>
    <property type="match status" value="1"/>
</dbReference>
<accession>A0AAE1YNV3</accession>
<feature type="domain" description="Di19 zinc-binding" evidence="2">
    <location>
        <begin position="37"/>
        <end position="83"/>
    </location>
</feature>
<reference evidence="4" key="2">
    <citation type="journal article" date="2024" name="Plant">
        <title>Genomic evolution and insights into agronomic trait innovations of Sesamum species.</title>
        <authorList>
            <person name="Miao H."/>
            <person name="Wang L."/>
            <person name="Qu L."/>
            <person name="Liu H."/>
            <person name="Sun Y."/>
            <person name="Le M."/>
            <person name="Wang Q."/>
            <person name="Wei S."/>
            <person name="Zheng Y."/>
            <person name="Lin W."/>
            <person name="Duan Y."/>
            <person name="Cao H."/>
            <person name="Xiong S."/>
            <person name="Wang X."/>
            <person name="Wei L."/>
            <person name="Li C."/>
            <person name="Ma Q."/>
            <person name="Ju M."/>
            <person name="Zhao R."/>
            <person name="Li G."/>
            <person name="Mu C."/>
            <person name="Tian Q."/>
            <person name="Mei H."/>
            <person name="Zhang T."/>
            <person name="Gao T."/>
            <person name="Zhang H."/>
        </authorList>
    </citation>
    <scope>NUCLEOTIDE SEQUENCE</scope>
    <source>
        <strain evidence="4">3651</strain>
    </source>
</reference>
<evidence type="ECO:0000313" key="5">
    <source>
        <dbReference type="Proteomes" id="UP001293254"/>
    </source>
</evidence>
<evidence type="ECO:0000256" key="1">
    <source>
        <dbReference type="ARBA" id="ARBA00007109"/>
    </source>
</evidence>
<gene>
    <name evidence="4" type="ORF">Salat_0551600</name>
</gene>
<dbReference type="EMBL" id="JACGWO010000002">
    <property type="protein sequence ID" value="KAK4433889.1"/>
    <property type="molecule type" value="Genomic_DNA"/>
</dbReference>
<evidence type="ECO:0000259" key="3">
    <source>
        <dbReference type="Pfam" id="PF14571"/>
    </source>
</evidence>
<comment type="similarity">
    <text evidence="1">Belongs to the Di19 family.</text>
</comment>
<feature type="domain" description="Di19 C-terminal" evidence="3">
    <location>
        <begin position="113"/>
        <end position="213"/>
    </location>
</feature>
<comment type="caution">
    <text evidence="4">The sequence shown here is derived from an EMBL/GenBank/DDBJ whole genome shotgun (WGS) entry which is preliminary data.</text>
</comment>